<feature type="compositionally biased region" description="Polar residues" evidence="7">
    <location>
        <begin position="467"/>
        <end position="489"/>
    </location>
</feature>
<dbReference type="InterPro" id="IPR014001">
    <property type="entry name" value="Helicase_ATP-bd"/>
</dbReference>
<dbReference type="PROSITE" id="PS51192">
    <property type="entry name" value="HELICASE_ATP_BIND_1"/>
    <property type="match status" value="1"/>
</dbReference>
<dbReference type="GO" id="GO:0016887">
    <property type="term" value="F:ATP hydrolysis activity"/>
    <property type="evidence" value="ECO:0007669"/>
    <property type="project" value="TreeGrafter"/>
</dbReference>
<organism evidence="11">
    <name type="scientific">Drosophila persimilis</name>
    <name type="common">Fruit fly</name>
    <dbReference type="NCBI Taxonomy" id="7234"/>
    <lineage>
        <taxon>Eukaryota</taxon>
        <taxon>Metazoa</taxon>
        <taxon>Ecdysozoa</taxon>
        <taxon>Arthropoda</taxon>
        <taxon>Hexapoda</taxon>
        <taxon>Insecta</taxon>
        <taxon>Pterygota</taxon>
        <taxon>Neoptera</taxon>
        <taxon>Endopterygota</taxon>
        <taxon>Diptera</taxon>
        <taxon>Brachycera</taxon>
        <taxon>Muscomorpha</taxon>
        <taxon>Ephydroidea</taxon>
        <taxon>Drosophilidae</taxon>
        <taxon>Drosophila</taxon>
        <taxon>Sophophora</taxon>
    </lineage>
</organism>
<dbReference type="SUPFAM" id="SSF52540">
    <property type="entry name" value="P-loop containing nucleoside triphosphate hydrolases"/>
    <property type="match status" value="1"/>
</dbReference>
<feature type="region of interest" description="Disordered" evidence="7">
    <location>
        <begin position="63"/>
        <end position="161"/>
    </location>
</feature>
<dbReference type="InterPro" id="IPR000330">
    <property type="entry name" value="SNF2_N"/>
</dbReference>
<dbReference type="GO" id="GO:0004386">
    <property type="term" value="F:helicase activity"/>
    <property type="evidence" value="ECO:0007669"/>
    <property type="project" value="UniProtKB-KW"/>
</dbReference>
<keyword evidence="6" id="KW-0539">Nucleus</keyword>
<feature type="region of interest" description="Disordered" evidence="7">
    <location>
        <begin position="1"/>
        <end position="22"/>
    </location>
</feature>
<evidence type="ECO:0000256" key="2">
    <source>
        <dbReference type="ARBA" id="ARBA00022741"/>
    </source>
</evidence>
<keyword evidence="3" id="KW-0347">Helicase</keyword>
<dbReference type="Proteomes" id="UP000008744">
    <property type="component" value="Unassembled WGS sequence"/>
</dbReference>
<evidence type="ECO:0000256" key="7">
    <source>
        <dbReference type="SAM" id="MobiDB-lite"/>
    </source>
</evidence>
<dbReference type="GO" id="GO:0000812">
    <property type="term" value="C:Swr1 complex"/>
    <property type="evidence" value="ECO:0007669"/>
    <property type="project" value="TreeGrafter"/>
</dbReference>
<dbReference type="OrthoDB" id="372624at2759"/>
<dbReference type="STRING" id="7234.B4GI08"/>
<keyword evidence="5" id="KW-0238">DNA-binding</keyword>
<keyword evidence="11" id="KW-1185">Reference proteome</keyword>
<feature type="region of interest" description="Disordered" evidence="7">
    <location>
        <begin position="650"/>
        <end position="687"/>
    </location>
</feature>
<feature type="compositionally biased region" description="Low complexity" evidence="7">
    <location>
        <begin position="101"/>
        <end position="140"/>
    </location>
</feature>
<feature type="region of interest" description="Disordered" evidence="7">
    <location>
        <begin position="440"/>
        <end position="459"/>
    </location>
</feature>
<feature type="region of interest" description="Disordered" evidence="7">
    <location>
        <begin position="465"/>
        <end position="489"/>
    </location>
</feature>
<evidence type="ECO:0000313" key="10">
    <source>
        <dbReference type="EMBL" id="EDW36128.1"/>
    </source>
</evidence>
<feature type="compositionally biased region" description="Low complexity" evidence="7">
    <location>
        <begin position="270"/>
        <end position="309"/>
    </location>
</feature>
<evidence type="ECO:0000256" key="6">
    <source>
        <dbReference type="ARBA" id="ARBA00023242"/>
    </source>
</evidence>
<keyword evidence="3" id="KW-0378">Hydrolase</keyword>
<feature type="compositionally biased region" description="Gly residues" evidence="7">
    <location>
        <begin position="1"/>
        <end position="12"/>
    </location>
</feature>
<dbReference type="InterPro" id="IPR038718">
    <property type="entry name" value="SNF2-like_sf"/>
</dbReference>
<dbReference type="PROSITE" id="PS51204">
    <property type="entry name" value="HSA"/>
    <property type="match status" value="1"/>
</dbReference>
<evidence type="ECO:0000256" key="5">
    <source>
        <dbReference type="ARBA" id="ARBA00023125"/>
    </source>
</evidence>
<feature type="region of interest" description="Disordered" evidence="7">
    <location>
        <begin position="342"/>
        <end position="388"/>
    </location>
</feature>
<feature type="domain" description="Helicase ATP-binding" evidence="8">
    <location>
        <begin position="963"/>
        <end position="1049"/>
    </location>
</feature>
<evidence type="ECO:0000313" key="11">
    <source>
        <dbReference type="Proteomes" id="UP000008744"/>
    </source>
</evidence>
<dbReference type="InterPro" id="IPR027417">
    <property type="entry name" value="P-loop_NTPase"/>
</dbReference>
<dbReference type="Gene3D" id="3.40.50.10810">
    <property type="entry name" value="Tandem AAA-ATPase domain"/>
    <property type="match status" value="1"/>
</dbReference>
<feature type="compositionally biased region" description="Basic and acidic residues" evidence="7">
    <location>
        <begin position="774"/>
        <end position="788"/>
    </location>
</feature>
<dbReference type="Pfam" id="PF07529">
    <property type="entry name" value="HSA"/>
    <property type="match status" value="1"/>
</dbReference>
<feature type="domain" description="HSA" evidence="9">
    <location>
        <begin position="518"/>
        <end position="590"/>
    </location>
</feature>
<name>B4GI08_DROPE</name>
<evidence type="ECO:0000259" key="9">
    <source>
        <dbReference type="PROSITE" id="PS51204"/>
    </source>
</evidence>
<feature type="compositionally biased region" description="Basic and acidic residues" evidence="7">
    <location>
        <begin position="725"/>
        <end position="736"/>
    </location>
</feature>
<dbReference type="AlphaFoldDB" id="B4GI08"/>
<dbReference type="OMA" id="NGACPKL"/>
<dbReference type="PANTHER" id="PTHR45685">
    <property type="entry name" value="HELICASE SRCAP-RELATED"/>
    <property type="match status" value="1"/>
</dbReference>
<comment type="subcellular location">
    <subcellularLocation>
        <location evidence="1">Nucleus</location>
    </subcellularLocation>
</comment>
<protein>
    <submittedName>
        <fullName evidence="10">GL16840</fullName>
    </submittedName>
</protein>
<feature type="compositionally biased region" description="Polar residues" evidence="7">
    <location>
        <begin position="654"/>
        <end position="664"/>
    </location>
</feature>
<feature type="compositionally biased region" description="Acidic residues" evidence="7">
    <location>
        <begin position="746"/>
        <end position="758"/>
    </location>
</feature>
<dbReference type="InterPro" id="IPR014012">
    <property type="entry name" value="HSA_dom"/>
</dbReference>
<keyword evidence="2" id="KW-0547">Nucleotide-binding</keyword>
<dbReference type="HOGENOM" id="CLU_005704_0_0_1"/>
<dbReference type="eggNOG" id="KOG0391">
    <property type="taxonomic scope" value="Eukaryota"/>
</dbReference>
<gene>
    <name evidence="10" type="primary">Dper\GL16840</name>
    <name evidence="10" type="ORF">Dper_GL16840</name>
</gene>
<dbReference type="SMART" id="SM00573">
    <property type="entry name" value="HSA"/>
    <property type="match status" value="1"/>
</dbReference>
<dbReference type="InterPro" id="IPR050520">
    <property type="entry name" value="INO80/SWR1_helicase"/>
</dbReference>
<evidence type="ECO:0000256" key="3">
    <source>
        <dbReference type="ARBA" id="ARBA00022806"/>
    </source>
</evidence>
<dbReference type="PhylomeDB" id="B4GI08"/>
<dbReference type="GO" id="GO:0003677">
    <property type="term" value="F:DNA binding"/>
    <property type="evidence" value="ECO:0007669"/>
    <property type="project" value="UniProtKB-KW"/>
</dbReference>
<feature type="compositionally biased region" description="Low complexity" evidence="7">
    <location>
        <begin position="152"/>
        <end position="161"/>
    </location>
</feature>
<accession>B4GI08</accession>
<feature type="compositionally biased region" description="Basic and acidic residues" evidence="7">
    <location>
        <begin position="666"/>
        <end position="678"/>
    </location>
</feature>
<dbReference type="GO" id="GO:0005524">
    <property type="term" value="F:ATP binding"/>
    <property type="evidence" value="ECO:0007669"/>
    <property type="project" value="UniProtKB-KW"/>
</dbReference>
<sequence>MNEGNSAGGGHEGLSPAPPAVSDRVTLHSTEKSVALPKLNTTTTAATTTTTVTSNRTTAAALPASRYSAQPKGVRSISRQHQQQQLPSAQLPVPLSPLPPQQQTTEATAATPVAAPPTTTNTLVSSAHSATTSIIEASASPPQAKRQRLDNSPNSSQASSSIVGTASSNIVGSLLPASVASSSEVGGVSSEALQDSNALKKRILQQKLQILRTLKERHLENVSEYFYLQNGGSMMDYPAWRKKTPTPQFISYSNANRIDQLVHEDKPSTSAASGAAQAQRTPTPQQATLETTTTTVISGTSNTGTTGQQVDGISNSTVKANTQSQLPEKIGSSTTVTPAAAGAAATATASHSTSNSSSSSPAPAATTPAASTSTTTSGSLVEASGNVHPPEAEIKIPAVGATPVAISTKLPAAVVQLTQQGGTPLVPCSTAVGSTTLRRTQSHNNAGSGSGSGAIATATAGGTSTTPLYTGNGPTSSGSGAITPGTPSGSLLSQEKVYVMQRISELQREGNYGLNGACPKLQEPSRPKAHWDYLLDEMAWLAADFAQERKWKKNAAKKCAKMVQKYFQEKANAAQRAEKAQELHLKRVASFIAREVKCFWSNVEKLVEYKHQTKIEEKRKQALDQHLNFIVGQTEKFSQQLVEGMNKSMAADTPSLSLNSSRLTSPKRESDVEFRPESGSEDDEETIAKAEEEAADVNEEVTALAKESEMDFDDFLKDLPPGYLDNRDKLINEQEHTTSAVKSETHDEEDSDGDDDSEFEAKEASEDDENTISKQEEAEQEIDHKREIDELEADNDLPVEQLLKKYKSGRISDRSPSPKRRKLEPCSAPELDSDDDSTAVDEESTDGSDVDASEEDDDEDLSTNETETEVEEDDQEDGLKSLLTDATVDAGGAAATTGSDSAGAGAATAGANKDDMLNDAAALAESLQPKGNTLSSTNVVTPVPFLLKHTLREYQHIGLDWLVTMNERKLNGILADEMGLGKTIQTIALLAHLACARGNWGPHLIVVPSSVMLNWEMEFKKWCPGFKILTYYGSQKERKLKRVELDQAQCRSTSALPPTSWSSRISKAFAAKSGNI</sequence>
<dbReference type="PANTHER" id="PTHR45685:SF1">
    <property type="entry name" value="HELICASE SRCAP"/>
    <property type="match status" value="1"/>
</dbReference>
<reference evidence="10 11" key="1">
    <citation type="journal article" date="2007" name="Nature">
        <title>Evolution of genes and genomes on the Drosophila phylogeny.</title>
        <authorList>
            <consortium name="Drosophila 12 Genomes Consortium"/>
            <person name="Clark A.G."/>
            <person name="Eisen M.B."/>
            <person name="Smith D.R."/>
            <person name="Bergman C.M."/>
            <person name="Oliver B."/>
            <person name="Markow T.A."/>
            <person name="Kaufman T.C."/>
            <person name="Kellis M."/>
            <person name="Gelbart W."/>
            <person name="Iyer V.N."/>
            <person name="Pollard D.A."/>
            <person name="Sackton T.B."/>
            <person name="Larracuente A.M."/>
            <person name="Singh N.D."/>
            <person name="Abad J.P."/>
            <person name="Abt D.N."/>
            <person name="Adryan B."/>
            <person name="Aguade M."/>
            <person name="Akashi H."/>
            <person name="Anderson W.W."/>
            <person name="Aquadro C.F."/>
            <person name="Ardell D.H."/>
            <person name="Arguello R."/>
            <person name="Artieri C.G."/>
            <person name="Barbash D.A."/>
            <person name="Barker D."/>
            <person name="Barsanti P."/>
            <person name="Batterham P."/>
            <person name="Batzoglou S."/>
            <person name="Begun D."/>
            <person name="Bhutkar A."/>
            <person name="Blanco E."/>
            <person name="Bosak S.A."/>
            <person name="Bradley R.K."/>
            <person name="Brand A.D."/>
            <person name="Brent M.R."/>
            <person name="Brooks A.N."/>
            <person name="Brown R.H."/>
            <person name="Butlin R.K."/>
            <person name="Caggese C."/>
            <person name="Calvi B.R."/>
            <person name="Bernardo de Carvalho A."/>
            <person name="Caspi A."/>
            <person name="Castrezana S."/>
            <person name="Celniker S.E."/>
            <person name="Chang J.L."/>
            <person name="Chapple C."/>
            <person name="Chatterji S."/>
            <person name="Chinwalla A."/>
            <person name="Civetta A."/>
            <person name="Clifton S.W."/>
            <person name="Comeron J.M."/>
            <person name="Costello J.C."/>
            <person name="Coyne J.A."/>
            <person name="Daub J."/>
            <person name="David R.G."/>
            <person name="Delcher A.L."/>
            <person name="Delehaunty K."/>
            <person name="Do C.B."/>
            <person name="Ebling H."/>
            <person name="Edwards K."/>
            <person name="Eickbush T."/>
            <person name="Evans J.D."/>
            <person name="Filipski A."/>
            <person name="Findeiss S."/>
            <person name="Freyhult E."/>
            <person name="Fulton L."/>
            <person name="Fulton R."/>
            <person name="Garcia A.C."/>
            <person name="Gardiner A."/>
            <person name="Garfield D.A."/>
            <person name="Garvin B.E."/>
            <person name="Gibson G."/>
            <person name="Gilbert D."/>
            <person name="Gnerre S."/>
            <person name="Godfrey J."/>
            <person name="Good R."/>
            <person name="Gotea V."/>
            <person name="Gravely B."/>
            <person name="Greenberg A.J."/>
            <person name="Griffiths-Jones S."/>
            <person name="Gross S."/>
            <person name="Guigo R."/>
            <person name="Gustafson E.A."/>
            <person name="Haerty W."/>
            <person name="Hahn M.W."/>
            <person name="Halligan D.L."/>
            <person name="Halpern A.L."/>
            <person name="Halter G.M."/>
            <person name="Han M.V."/>
            <person name="Heger A."/>
            <person name="Hillier L."/>
            <person name="Hinrichs A.S."/>
            <person name="Holmes I."/>
            <person name="Hoskins R.A."/>
            <person name="Hubisz M.J."/>
            <person name="Hultmark D."/>
            <person name="Huntley M.A."/>
            <person name="Jaffe D.B."/>
            <person name="Jagadeeshan S."/>
            <person name="Jeck W.R."/>
            <person name="Johnson J."/>
            <person name="Jones C.D."/>
            <person name="Jordan W.C."/>
            <person name="Karpen G.H."/>
            <person name="Kataoka E."/>
            <person name="Keightley P.D."/>
            <person name="Kheradpour P."/>
            <person name="Kirkness E.F."/>
            <person name="Koerich L.B."/>
            <person name="Kristiansen K."/>
            <person name="Kudrna D."/>
            <person name="Kulathinal R.J."/>
            <person name="Kumar S."/>
            <person name="Kwok R."/>
            <person name="Lander E."/>
            <person name="Langley C.H."/>
            <person name="Lapoint R."/>
            <person name="Lazzaro B.P."/>
            <person name="Lee S.J."/>
            <person name="Levesque L."/>
            <person name="Li R."/>
            <person name="Lin C.F."/>
            <person name="Lin M.F."/>
            <person name="Lindblad-Toh K."/>
            <person name="Llopart A."/>
            <person name="Long M."/>
            <person name="Low L."/>
            <person name="Lozovsky E."/>
            <person name="Lu J."/>
            <person name="Luo M."/>
            <person name="Machado C.A."/>
            <person name="Makalowski W."/>
            <person name="Marzo M."/>
            <person name="Matsuda M."/>
            <person name="Matzkin L."/>
            <person name="McAllister B."/>
            <person name="McBride C.S."/>
            <person name="McKernan B."/>
            <person name="McKernan K."/>
            <person name="Mendez-Lago M."/>
            <person name="Minx P."/>
            <person name="Mollenhauer M.U."/>
            <person name="Montooth K."/>
            <person name="Mount S.M."/>
            <person name="Mu X."/>
            <person name="Myers E."/>
            <person name="Negre B."/>
            <person name="Newfeld S."/>
            <person name="Nielsen R."/>
            <person name="Noor M.A."/>
            <person name="O'Grady P."/>
            <person name="Pachter L."/>
            <person name="Papaceit M."/>
            <person name="Parisi M.J."/>
            <person name="Parisi M."/>
            <person name="Parts L."/>
            <person name="Pedersen J.S."/>
            <person name="Pesole G."/>
            <person name="Phillippy A.M."/>
            <person name="Ponting C.P."/>
            <person name="Pop M."/>
            <person name="Porcelli D."/>
            <person name="Powell J.R."/>
            <person name="Prohaska S."/>
            <person name="Pruitt K."/>
            <person name="Puig M."/>
            <person name="Quesneville H."/>
            <person name="Ram K.R."/>
            <person name="Rand D."/>
            <person name="Rasmussen M.D."/>
            <person name="Reed L.K."/>
            <person name="Reenan R."/>
            <person name="Reily A."/>
            <person name="Remington K.A."/>
            <person name="Rieger T.T."/>
            <person name="Ritchie M.G."/>
            <person name="Robin C."/>
            <person name="Rogers Y.H."/>
            <person name="Rohde C."/>
            <person name="Rozas J."/>
            <person name="Rubenfield M.J."/>
            <person name="Ruiz A."/>
            <person name="Russo S."/>
            <person name="Salzberg S.L."/>
            <person name="Sanchez-Gracia A."/>
            <person name="Saranga D.J."/>
            <person name="Sato H."/>
            <person name="Schaeffer S.W."/>
            <person name="Schatz M.C."/>
            <person name="Schlenke T."/>
            <person name="Schwartz R."/>
            <person name="Segarra C."/>
            <person name="Singh R.S."/>
            <person name="Sirot L."/>
            <person name="Sirota M."/>
            <person name="Sisneros N.B."/>
            <person name="Smith C.D."/>
            <person name="Smith T.F."/>
            <person name="Spieth J."/>
            <person name="Stage D.E."/>
            <person name="Stark A."/>
            <person name="Stephan W."/>
            <person name="Strausberg R.L."/>
            <person name="Strempel S."/>
            <person name="Sturgill D."/>
            <person name="Sutton G."/>
            <person name="Sutton G.G."/>
            <person name="Tao W."/>
            <person name="Teichmann S."/>
            <person name="Tobari Y.N."/>
            <person name="Tomimura Y."/>
            <person name="Tsolas J.M."/>
            <person name="Valente V.L."/>
            <person name="Venter E."/>
            <person name="Venter J.C."/>
            <person name="Vicario S."/>
            <person name="Vieira F.G."/>
            <person name="Vilella A.J."/>
            <person name="Villasante A."/>
            <person name="Walenz B."/>
            <person name="Wang J."/>
            <person name="Wasserman M."/>
            <person name="Watts T."/>
            <person name="Wilson D."/>
            <person name="Wilson R.K."/>
            <person name="Wing R.A."/>
            <person name="Wolfner M.F."/>
            <person name="Wong A."/>
            <person name="Wong G.K."/>
            <person name="Wu C.I."/>
            <person name="Wu G."/>
            <person name="Yamamoto D."/>
            <person name="Yang H.P."/>
            <person name="Yang S.P."/>
            <person name="Yorke J.A."/>
            <person name="Yoshida K."/>
            <person name="Zdobnov E."/>
            <person name="Zhang P."/>
            <person name="Zhang Y."/>
            <person name="Zimin A.V."/>
            <person name="Baldwin J."/>
            <person name="Abdouelleil A."/>
            <person name="Abdulkadir J."/>
            <person name="Abebe A."/>
            <person name="Abera B."/>
            <person name="Abreu J."/>
            <person name="Acer S.C."/>
            <person name="Aftuck L."/>
            <person name="Alexander A."/>
            <person name="An P."/>
            <person name="Anderson E."/>
            <person name="Anderson S."/>
            <person name="Arachi H."/>
            <person name="Azer M."/>
            <person name="Bachantsang P."/>
            <person name="Barry A."/>
            <person name="Bayul T."/>
            <person name="Berlin A."/>
            <person name="Bessette D."/>
            <person name="Bloom T."/>
            <person name="Blye J."/>
            <person name="Boguslavskiy L."/>
            <person name="Bonnet C."/>
            <person name="Boukhgalter B."/>
            <person name="Bourzgui I."/>
            <person name="Brown A."/>
            <person name="Cahill P."/>
            <person name="Channer S."/>
            <person name="Cheshatsang Y."/>
            <person name="Chuda L."/>
            <person name="Citroen M."/>
            <person name="Collymore A."/>
            <person name="Cooke P."/>
            <person name="Costello M."/>
            <person name="D'Aco K."/>
            <person name="Daza R."/>
            <person name="De Haan G."/>
            <person name="DeGray S."/>
            <person name="DeMaso C."/>
            <person name="Dhargay N."/>
            <person name="Dooley K."/>
            <person name="Dooley E."/>
            <person name="Doricent M."/>
            <person name="Dorje P."/>
            <person name="Dorjee K."/>
            <person name="Dupes A."/>
            <person name="Elong R."/>
            <person name="Falk J."/>
            <person name="Farina A."/>
            <person name="Faro S."/>
            <person name="Ferguson D."/>
            <person name="Fisher S."/>
            <person name="Foley C.D."/>
            <person name="Franke A."/>
            <person name="Friedrich D."/>
            <person name="Gadbois L."/>
            <person name="Gearin G."/>
            <person name="Gearin C.R."/>
            <person name="Giannoukos G."/>
            <person name="Goode T."/>
            <person name="Graham J."/>
            <person name="Grandbois E."/>
            <person name="Grewal S."/>
            <person name="Gyaltsen K."/>
            <person name="Hafez N."/>
            <person name="Hagos B."/>
            <person name="Hall J."/>
            <person name="Henson C."/>
            <person name="Hollinger A."/>
            <person name="Honan T."/>
            <person name="Huard M.D."/>
            <person name="Hughes L."/>
            <person name="Hurhula B."/>
            <person name="Husby M.E."/>
            <person name="Kamat A."/>
            <person name="Kanga B."/>
            <person name="Kashin S."/>
            <person name="Khazanovich D."/>
            <person name="Kisner P."/>
            <person name="Lance K."/>
            <person name="Lara M."/>
            <person name="Lee W."/>
            <person name="Lennon N."/>
            <person name="Letendre F."/>
            <person name="LeVine R."/>
            <person name="Lipovsky A."/>
            <person name="Liu X."/>
            <person name="Liu J."/>
            <person name="Liu S."/>
            <person name="Lokyitsang T."/>
            <person name="Lokyitsang Y."/>
            <person name="Lubonja R."/>
            <person name="Lui A."/>
            <person name="MacDonald P."/>
            <person name="Magnisalis V."/>
            <person name="Maru K."/>
            <person name="Matthews C."/>
            <person name="McCusker W."/>
            <person name="McDonough S."/>
            <person name="Mehta T."/>
            <person name="Meldrim J."/>
            <person name="Meneus L."/>
            <person name="Mihai O."/>
            <person name="Mihalev A."/>
            <person name="Mihova T."/>
            <person name="Mittelman R."/>
            <person name="Mlenga V."/>
            <person name="Montmayeur A."/>
            <person name="Mulrain L."/>
            <person name="Navidi A."/>
            <person name="Naylor J."/>
            <person name="Negash T."/>
            <person name="Nguyen T."/>
            <person name="Nguyen N."/>
            <person name="Nicol R."/>
            <person name="Norbu C."/>
            <person name="Norbu N."/>
            <person name="Novod N."/>
            <person name="O'Neill B."/>
            <person name="Osman S."/>
            <person name="Markiewicz E."/>
            <person name="Oyono O.L."/>
            <person name="Patti C."/>
            <person name="Phunkhang P."/>
            <person name="Pierre F."/>
            <person name="Priest M."/>
            <person name="Raghuraman S."/>
            <person name="Rege F."/>
            <person name="Reyes R."/>
            <person name="Rise C."/>
            <person name="Rogov P."/>
            <person name="Ross K."/>
            <person name="Ryan E."/>
            <person name="Settipalli S."/>
            <person name="Shea T."/>
            <person name="Sherpa N."/>
            <person name="Shi L."/>
            <person name="Shih D."/>
            <person name="Sparrow T."/>
            <person name="Spaulding J."/>
            <person name="Stalker J."/>
            <person name="Stange-Thomann N."/>
            <person name="Stavropoulos S."/>
            <person name="Stone C."/>
            <person name="Strader C."/>
            <person name="Tesfaye S."/>
            <person name="Thomson T."/>
            <person name="Thoulutsang Y."/>
            <person name="Thoulutsang D."/>
            <person name="Topham K."/>
            <person name="Topping I."/>
            <person name="Tsamla T."/>
            <person name="Vassiliev H."/>
            <person name="Vo A."/>
            <person name="Wangchuk T."/>
            <person name="Wangdi T."/>
            <person name="Weiand M."/>
            <person name="Wilkinson J."/>
            <person name="Wilson A."/>
            <person name="Yadav S."/>
            <person name="Young G."/>
            <person name="Yu Q."/>
            <person name="Zembek L."/>
            <person name="Zhong D."/>
            <person name="Zimmer A."/>
            <person name="Zwirko Z."/>
            <person name="Jaffe D.B."/>
            <person name="Alvarez P."/>
            <person name="Brockman W."/>
            <person name="Butler J."/>
            <person name="Chin C."/>
            <person name="Gnerre S."/>
            <person name="Grabherr M."/>
            <person name="Kleber M."/>
            <person name="Mauceli E."/>
            <person name="MacCallum I."/>
        </authorList>
    </citation>
    <scope>NUCLEOTIDE SEQUENCE [LARGE SCALE GENOMIC DNA]</scope>
    <source>
        <strain evidence="11">MSH-3 / Tucson 14011-0111.49</strain>
    </source>
</reference>
<feature type="compositionally biased region" description="Acidic residues" evidence="7">
    <location>
        <begin position="831"/>
        <end position="876"/>
    </location>
</feature>
<evidence type="ECO:0000259" key="8">
    <source>
        <dbReference type="PROSITE" id="PS51192"/>
    </source>
</evidence>
<feature type="region of interest" description="Disordered" evidence="7">
    <location>
        <begin position="722"/>
        <end position="878"/>
    </location>
</feature>
<evidence type="ECO:0000256" key="1">
    <source>
        <dbReference type="ARBA" id="ARBA00004123"/>
    </source>
</evidence>
<feature type="compositionally biased region" description="Low complexity" evidence="7">
    <location>
        <begin position="76"/>
        <end position="93"/>
    </location>
</feature>
<dbReference type="GO" id="GO:0042393">
    <property type="term" value="F:histone binding"/>
    <property type="evidence" value="ECO:0007669"/>
    <property type="project" value="TreeGrafter"/>
</dbReference>
<feature type="region of interest" description="Disordered" evidence="7">
    <location>
        <begin position="265"/>
        <end position="313"/>
    </location>
</feature>
<evidence type="ECO:0000256" key="4">
    <source>
        <dbReference type="ARBA" id="ARBA00022840"/>
    </source>
</evidence>
<feature type="compositionally biased region" description="Low complexity" evidence="7">
    <location>
        <begin position="342"/>
        <end position="377"/>
    </location>
</feature>
<keyword evidence="4" id="KW-0067">ATP-binding</keyword>
<dbReference type="Pfam" id="PF00176">
    <property type="entry name" value="SNF2-rel_dom"/>
    <property type="match status" value="1"/>
</dbReference>
<dbReference type="EMBL" id="CH479183">
    <property type="protein sequence ID" value="EDW36128.1"/>
    <property type="molecule type" value="Genomic_DNA"/>
</dbReference>
<dbReference type="GO" id="GO:0006338">
    <property type="term" value="P:chromatin remodeling"/>
    <property type="evidence" value="ECO:0007669"/>
    <property type="project" value="TreeGrafter"/>
</dbReference>
<proteinExistence type="predicted"/>